<comment type="caution">
    <text evidence="2">The sequence shown here is derived from an EMBL/GenBank/DDBJ whole genome shotgun (WGS) entry which is preliminary data.</text>
</comment>
<dbReference type="Proteomes" id="UP000663848">
    <property type="component" value="Unassembled WGS sequence"/>
</dbReference>
<sequence>SRLMAQNHIPIVPLQLHDQTINNNNNNEYTIKLDHDTVNRFLIKKATKLALAVKEEQRQQPIVPVPTPSNALPQPVITAT</sequence>
<evidence type="ECO:0000256" key="1">
    <source>
        <dbReference type="SAM" id="MobiDB-lite"/>
    </source>
</evidence>
<feature type="non-terminal residue" evidence="2">
    <location>
        <position position="80"/>
    </location>
</feature>
<evidence type="ECO:0000313" key="2">
    <source>
        <dbReference type="EMBL" id="CAF5123892.1"/>
    </source>
</evidence>
<protein>
    <submittedName>
        <fullName evidence="2">Uncharacterized protein</fullName>
    </submittedName>
</protein>
<gene>
    <name evidence="2" type="ORF">QYT958_LOCUS46239</name>
</gene>
<accession>A0A822FHW6</accession>
<dbReference type="AlphaFoldDB" id="A0A822FHW6"/>
<evidence type="ECO:0000313" key="3">
    <source>
        <dbReference type="Proteomes" id="UP000663848"/>
    </source>
</evidence>
<feature type="region of interest" description="Disordered" evidence="1">
    <location>
        <begin position="56"/>
        <end position="80"/>
    </location>
</feature>
<reference evidence="2" key="1">
    <citation type="submission" date="2021-02" db="EMBL/GenBank/DDBJ databases">
        <authorList>
            <person name="Nowell W R."/>
        </authorList>
    </citation>
    <scope>NUCLEOTIDE SEQUENCE</scope>
</reference>
<dbReference type="EMBL" id="CAJOBR010081251">
    <property type="protein sequence ID" value="CAF5123892.1"/>
    <property type="molecule type" value="Genomic_DNA"/>
</dbReference>
<proteinExistence type="predicted"/>
<feature type="compositionally biased region" description="Polar residues" evidence="1">
    <location>
        <begin position="68"/>
        <end position="80"/>
    </location>
</feature>
<organism evidence="2 3">
    <name type="scientific">Rotaria socialis</name>
    <dbReference type="NCBI Taxonomy" id="392032"/>
    <lineage>
        <taxon>Eukaryota</taxon>
        <taxon>Metazoa</taxon>
        <taxon>Spiralia</taxon>
        <taxon>Gnathifera</taxon>
        <taxon>Rotifera</taxon>
        <taxon>Eurotatoria</taxon>
        <taxon>Bdelloidea</taxon>
        <taxon>Philodinida</taxon>
        <taxon>Philodinidae</taxon>
        <taxon>Rotaria</taxon>
    </lineage>
</organism>
<name>A0A822FHW6_9BILA</name>
<feature type="non-terminal residue" evidence="2">
    <location>
        <position position="1"/>
    </location>
</feature>